<reference evidence="10 11" key="2">
    <citation type="journal article" date="2017" name="Genome Announc.">
        <title>Draft Genome Sequences of Four Alkaliphilic Bacteria Belonging to the Anaerobacillus Genus.</title>
        <authorList>
            <person name="Bassil N.M."/>
            <person name="Lloyd J.R."/>
        </authorList>
    </citation>
    <scope>NUCLEOTIDE SEQUENCE [LARGE SCALE GENOMIC DNA]</scope>
    <source>
        <strain evidence="10 11">NB2006</strain>
    </source>
</reference>
<dbReference type="InterPro" id="IPR010158">
    <property type="entry name" value="Amidase_Cbmase"/>
</dbReference>
<dbReference type="CDD" id="cd03884">
    <property type="entry name" value="M20_bAS"/>
    <property type="match status" value="1"/>
</dbReference>
<dbReference type="EMBL" id="CP063356">
    <property type="protein sequence ID" value="QOY35549.1"/>
    <property type="molecule type" value="Genomic_DNA"/>
</dbReference>
<reference evidence="9 11" key="1">
    <citation type="submission" date="2016-10" db="EMBL/GenBank/DDBJ databases">
        <title>Draft genome sequences of four alkaliphilic bacteria belonging to the Anaerobacillus genus.</title>
        <authorList>
            <person name="Bassil N.M."/>
            <person name="Lloyd J.R."/>
        </authorList>
    </citation>
    <scope>NUCLEOTIDE SEQUENCE [LARGE SCALE GENOMIC DNA]</scope>
    <source>
        <strain evidence="9 11">NB2006</strain>
    </source>
</reference>
<feature type="domain" description="Peptidase M20 dimerisation" evidence="8">
    <location>
        <begin position="233"/>
        <end position="333"/>
    </location>
</feature>
<evidence type="ECO:0000313" key="11">
    <source>
        <dbReference type="Proteomes" id="UP000180175"/>
    </source>
</evidence>
<evidence type="ECO:0000313" key="10">
    <source>
        <dbReference type="EMBL" id="QOY35549.1"/>
    </source>
</evidence>
<organism evidence="9 11">
    <name type="scientific">Anaerobacillus isosaccharinicus</name>
    <dbReference type="NCBI Taxonomy" id="1532552"/>
    <lineage>
        <taxon>Bacteria</taxon>
        <taxon>Bacillati</taxon>
        <taxon>Bacillota</taxon>
        <taxon>Bacilli</taxon>
        <taxon>Bacillales</taxon>
        <taxon>Bacillaceae</taxon>
        <taxon>Anaerobacillus</taxon>
    </lineage>
</organism>
<keyword evidence="5 9" id="KW-0378">Hydrolase</keyword>
<dbReference type="Gene3D" id="3.30.70.360">
    <property type="match status" value="1"/>
</dbReference>
<dbReference type="AlphaFoldDB" id="A0A1S2LJ03"/>
<dbReference type="PIRSF" id="PIRSF001235">
    <property type="entry name" value="Amidase_carbamoylase"/>
    <property type="match status" value="1"/>
</dbReference>
<comment type="similarity">
    <text evidence="2">Belongs to the peptidase M20 family.</text>
</comment>
<evidence type="ECO:0000256" key="3">
    <source>
        <dbReference type="ARBA" id="ARBA00011738"/>
    </source>
</evidence>
<evidence type="ECO:0000259" key="8">
    <source>
        <dbReference type="Pfam" id="PF07687"/>
    </source>
</evidence>
<accession>A0A1S2LJ03</accession>
<keyword evidence="4 7" id="KW-0479">Metal-binding</keyword>
<feature type="binding site" evidence="7">
    <location>
        <position position="113"/>
    </location>
    <ligand>
        <name>Zn(2+)</name>
        <dbReference type="ChEBI" id="CHEBI:29105"/>
        <label>1</label>
    </ligand>
</feature>
<dbReference type="PANTHER" id="PTHR32494:SF19">
    <property type="entry name" value="ALLANTOATE DEIMINASE-RELATED"/>
    <property type="match status" value="1"/>
</dbReference>
<dbReference type="OrthoDB" id="9808195at2"/>
<proteinExistence type="inferred from homology"/>
<sequence>MNEFPQQFYNQLMHGYDASFNRSGIDGERVATRLAKLSEIGLTSENGSSRMGFSTEERQAKEQVKRWMKEAGLDVREDGAGNVFGRMNGTDSEAPIVLSGSHLDSVPNGGHFDGPLGVLTALEVVEAWKKTGYQPRVSYEVAIFTDEEGSRFKGGLSGSTAMVGDVNQEEQLKLIDVNGDSFQKVIEKDGITVSGYFDSKRELKEIAAFIEVHIEQGKQLENQNLPVGVVTGIAGPCWLELTFHGEAGHAGNTPMNDRKDALIAASLFIQELERFPKEVSSTAVATVGQLHVHPNGINVIPGKVTLTVDVRDIHKDTRDLLIDEIITMAKEVAELREITLEVVENIRIAPVPISFQMQGKVMKAIEEQGIESYLLPSGAGHDAMIIGRHIPTAMLFVRSKDGISHNPKEWTSLNDCVIAAHVLKNLIEDLTE</sequence>
<evidence type="ECO:0000256" key="6">
    <source>
        <dbReference type="ARBA" id="ARBA00023211"/>
    </source>
</evidence>
<evidence type="ECO:0000256" key="4">
    <source>
        <dbReference type="ARBA" id="ARBA00022723"/>
    </source>
</evidence>
<dbReference type="InterPro" id="IPR011650">
    <property type="entry name" value="Peptidase_M20_dimer"/>
</dbReference>
<dbReference type="PANTHER" id="PTHR32494">
    <property type="entry name" value="ALLANTOATE DEIMINASE-RELATED"/>
    <property type="match status" value="1"/>
</dbReference>
<dbReference type="Gene3D" id="3.40.630.10">
    <property type="entry name" value="Zn peptidases"/>
    <property type="match status" value="1"/>
</dbReference>
<feature type="binding site" evidence="7">
    <location>
        <position position="102"/>
    </location>
    <ligand>
        <name>Zn(2+)</name>
        <dbReference type="ChEBI" id="CHEBI:29105"/>
        <label>1</label>
    </ligand>
</feature>
<reference evidence="10" key="4">
    <citation type="submission" date="2020-10" db="EMBL/GenBank/DDBJ databases">
        <authorList>
            <person name="Bassil N.M."/>
            <person name="Lloyd J.R."/>
        </authorList>
    </citation>
    <scope>NUCLEOTIDE SEQUENCE</scope>
    <source>
        <strain evidence="10">NB2006</strain>
    </source>
</reference>
<keyword evidence="11" id="KW-1185">Reference proteome</keyword>
<evidence type="ECO:0000256" key="2">
    <source>
        <dbReference type="ARBA" id="ARBA00006153"/>
    </source>
</evidence>
<dbReference type="Pfam" id="PF07687">
    <property type="entry name" value="M20_dimer"/>
    <property type="match status" value="1"/>
</dbReference>
<feature type="binding site" evidence="7">
    <location>
        <position position="113"/>
    </location>
    <ligand>
        <name>Zn(2+)</name>
        <dbReference type="ChEBI" id="CHEBI:29105"/>
        <label>2</label>
    </ligand>
</feature>
<comment type="subunit">
    <text evidence="3">Homodimer.</text>
</comment>
<dbReference type="InterPro" id="IPR036264">
    <property type="entry name" value="Bact_exopeptidase_dim_dom"/>
</dbReference>
<dbReference type="KEGG" id="aia:AWH56_023195"/>
<evidence type="ECO:0000256" key="5">
    <source>
        <dbReference type="ARBA" id="ARBA00022801"/>
    </source>
</evidence>
<reference evidence="10 11" key="3">
    <citation type="journal article" date="2019" name="Int. J. Syst. Evol. Microbiol.">
        <title>Anaerobacillus isosaccharinicus sp. nov., an alkaliphilic bacterium which degrades isosaccharinic acid.</title>
        <authorList>
            <person name="Bassil N.M."/>
            <person name="Lloyd J.R."/>
        </authorList>
    </citation>
    <scope>NUCLEOTIDE SEQUENCE [LARGE SCALE GENOMIC DNA]</scope>
    <source>
        <strain evidence="10 11">NB2006</strain>
    </source>
</reference>
<evidence type="ECO:0000256" key="7">
    <source>
        <dbReference type="PIRSR" id="PIRSR001235-1"/>
    </source>
</evidence>
<comment type="cofactor">
    <cofactor evidence="1">
        <name>Mn(2+)</name>
        <dbReference type="ChEBI" id="CHEBI:29035"/>
    </cofactor>
</comment>
<dbReference type="RefSeq" id="WP_071317787.1">
    <property type="nucleotide sequence ID" value="NZ_CP063356.2"/>
</dbReference>
<keyword evidence="6" id="KW-0464">Manganese</keyword>
<dbReference type="NCBIfam" id="NF006771">
    <property type="entry name" value="PRK09290.1-5"/>
    <property type="match status" value="1"/>
</dbReference>
<feature type="binding site" evidence="7">
    <location>
        <position position="148"/>
    </location>
    <ligand>
        <name>Zn(2+)</name>
        <dbReference type="ChEBI" id="CHEBI:29105"/>
        <label>2</label>
    </ligand>
</feature>
<protein>
    <submittedName>
        <fullName evidence="9">Allantoate amidohydrolase</fullName>
    </submittedName>
    <submittedName>
        <fullName evidence="10">Zn-dependent hydrolase</fullName>
    </submittedName>
</protein>
<name>A0A1S2LJ03_9BACI</name>
<gene>
    <name evidence="10" type="ORF">AWH56_023195</name>
    <name evidence="9" type="ORF">AWH56_14695</name>
</gene>
<comment type="cofactor">
    <cofactor evidence="7">
        <name>Zn(2+)</name>
        <dbReference type="ChEBI" id="CHEBI:29105"/>
    </cofactor>
    <text evidence="7">Binds 2 Zn(2+) ions per subunit.</text>
</comment>
<dbReference type="NCBIfam" id="TIGR01879">
    <property type="entry name" value="hydantase"/>
    <property type="match status" value="1"/>
</dbReference>
<evidence type="ECO:0000313" key="9">
    <source>
        <dbReference type="EMBL" id="OIJ12210.1"/>
    </source>
</evidence>
<dbReference type="SUPFAM" id="SSF53187">
    <property type="entry name" value="Zn-dependent exopeptidases"/>
    <property type="match status" value="1"/>
</dbReference>
<feature type="binding site" evidence="7">
    <location>
        <position position="405"/>
    </location>
    <ligand>
        <name>Zn(2+)</name>
        <dbReference type="ChEBI" id="CHEBI:29105"/>
        <label>2</label>
    </ligand>
</feature>
<feature type="binding site" evidence="7">
    <location>
        <position position="213"/>
    </location>
    <ligand>
        <name>Zn(2+)</name>
        <dbReference type="ChEBI" id="CHEBI:29105"/>
        <label>1</label>
    </ligand>
</feature>
<dbReference type="GO" id="GO:0046872">
    <property type="term" value="F:metal ion binding"/>
    <property type="evidence" value="ECO:0007669"/>
    <property type="project" value="UniProtKB-KW"/>
</dbReference>
<dbReference type="InterPro" id="IPR002933">
    <property type="entry name" value="Peptidase_M20"/>
</dbReference>
<dbReference type="SUPFAM" id="SSF55031">
    <property type="entry name" value="Bacterial exopeptidase dimerisation domain"/>
    <property type="match status" value="1"/>
</dbReference>
<evidence type="ECO:0000256" key="1">
    <source>
        <dbReference type="ARBA" id="ARBA00001936"/>
    </source>
</evidence>
<dbReference type="GO" id="GO:0016813">
    <property type="term" value="F:hydrolase activity, acting on carbon-nitrogen (but not peptide) bonds, in linear amidines"/>
    <property type="evidence" value="ECO:0007669"/>
    <property type="project" value="InterPro"/>
</dbReference>
<dbReference type="Proteomes" id="UP000180175">
    <property type="component" value="Chromosome"/>
</dbReference>
<dbReference type="Pfam" id="PF01546">
    <property type="entry name" value="Peptidase_M20"/>
    <property type="match status" value="1"/>
</dbReference>
<dbReference type="EMBL" id="LQXD01000129">
    <property type="protein sequence ID" value="OIJ12210.1"/>
    <property type="molecule type" value="Genomic_DNA"/>
</dbReference>
<keyword evidence="7" id="KW-0862">Zinc</keyword>